<sequence length="104" mass="11190">MRLSLLLVMAFFTVTANATNYPCSGKKGGIDHCVGEQFLCRDGSISASKRICNDSSARALSLTAKPLSPTVDNECNCRSGKFCTGPRGGTFCYSDNGSKSYFRK</sequence>
<protein>
    <recommendedName>
        <fullName evidence="4">PBCV-specific basic adaptor domain-containing protein</fullName>
    </recommendedName>
</protein>
<proteinExistence type="predicted"/>
<organism evidence="2 3">
    <name type="scientific">Pandoraea pneumonica</name>
    <dbReference type="NCBI Taxonomy" id="2508299"/>
    <lineage>
        <taxon>Bacteria</taxon>
        <taxon>Pseudomonadati</taxon>
        <taxon>Pseudomonadota</taxon>
        <taxon>Betaproteobacteria</taxon>
        <taxon>Burkholderiales</taxon>
        <taxon>Burkholderiaceae</taxon>
        <taxon>Pandoraea</taxon>
    </lineage>
</organism>
<evidence type="ECO:0000256" key="1">
    <source>
        <dbReference type="SAM" id="SignalP"/>
    </source>
</evidence>
<feature type="chain" id="PRO_5023084925" description="PBCV-specific basic adaptor domain-containing protein" evidence="1">
    <location>
        <begin position="19"/>
        <end position="104"/>
    </location>
</feature>
<dbReference type="AlphaFoldDB" id="A0A5E4XPG8"/>
<accession>A0A5E4XPG8</accession>
<evidence type="ECO:0000313" key="2">
    <source>
        <dbReference type="EMBL" id="VVE37942.1"/>
    </source>
</evidence>
<feature type="signal peptide" evidence="1">
    <location>
        <begin position="1"/>
        <end position="18"/>
    </location>
</feature>
<keyword evidence="1" id="KW-0732">Signal</keyword>
<dbReference type="Proteomes" id="UP000366945">
    <property type="component" value="Unassembled WGS sequence"/>
</dbReference>
<evidence type="ECO:0000313" key="3">
    <source>
        <dbReference type="Proteomes" id="UP000366945"/>
    </source>
</evidence>
<reference evidence="2 3" key="1">
    <citation type="submission" date="2019-08" db="EMBL/GenBank/DDBJ databases">
        <authorList>
            <person name="Peeters C."/>
        </authorList>
    </citation>
    <scope>NUCLEOTIDE SEQUENCE [LARGE SCALE GENOMIC DNA]</scope>
    <source>
        <strain evidence="2 3">LMG 31114</strain>
    </source>
</reference>
<dbReference type="EMBL" id="CABPSK010000004">
    <property type="protein sequence ID" value="VVE37942.1"/>
    <property type="molecule type" value="Genomic_DNA"/>
</dbReference>
<gene>
    <name evidence="2" type="ORF">PPN31114_03999</name>
</gene>
<keyword evidence="3" id="KW-1185">Reference proteome</keyword>
<evidence type="ECO:0008006" key="4">
    <source>
        <dbReference type="Google" id="ProtNLM"/>
    </source>
</evidence>
<name>A0A5E4XPG8_9BURK</name>